<reference evidence="1" key="1">
    <citation type="submission" date="2019-08" db="EMBL/GenBank/DDBJ databases">
        <authorList>
            <person name="Kucharzyk K."/>
            <person name="Murdoch R.W."/>
            <person name="Higgins S."/>
            <person name="Loffler F."/>
        </authorList>
    </citation>
    <scope>NUCLEOTIDE SEQUENCE</scope>
</reference>
<organism evidence="1">
    <name type="scientific">bioreactor metagenome</name>
    <dbReference type="NCBI Taxonomy" id="1076179"/>
    <lineage>
        <taxon>unclassified sequences</taxon>
        <taxon>metagenomes</taxon>
        <taxon>ecological metagenomes</taxon>
    </lineage>
</organism>
<gene>
    <name evidence="1" type="ORF">SDC9_185431</name>
</gene>
<protein>
    <submittedName>
        <fullName evidence="1">Uncharacterized protein</fullName>
    </submittedName>
</protein>
<proteinExistence type="predicted"/>
<evidence type="ECO:0000313" key="1">
    <source>
        <dbReference type="EMBL" id="MPN37910.1"/>
    </source>
</evidence>
<comment type="caution">
    <text evidence="1">The sequence shown here is derived from an EMBL/GenBank/DDBJ whole genome shotgun (WGS) entry which is preliminary data.</text>
</comment>
<name>A0A645HGP7_9ZZZZ</name>
<dbReference type="EMBL" id="VSSQ01092826">
    <property type="protein sequence ID" value="MPN37910.1"/>
    <property type="molecule type" value="Genomic_DNA"/>
</dbReference>
<accession>A0A645HGP7</accession>
<sequence length="81" mass="9494">MDKLYYCKDCKRILKDSEKCEYCNSNNLKELTYGAPVNIIGSKLKGKVLKIKNDLVKLLIRDENNQTYIKEYGFDKLKKVL</sequence>
<dbReference type="AlphaFoldDB" id="A0A645HGP7"/>